<gene>
    <name evidence="2" type="ORF">C3743_39215</name>
    <name evidence="1" type="ORF">QZM56_37335</name>
</gene>
<protein>
    <submittedName>
        <fullName evidence="2">Uncharacterized protein</fullName>
    </submittedName>
</protein>
<dbReference type="EMBL" id="PQVP01000004">
    <property type="protein sequence ID" value="POZ80462.1"/>
    <property type="molecule type" value="Genomic_DNA"/>
</dbReference>
<evidence type="ECO:0000313" key="1">
    <source>
        <dbReference type="EMBL" id="MDN7570161.1"/>
    </source>
</evidence>
<dbReference type="Proteomes" id="UP000238655">
    <property type="component" value="Unassembled WGS sequence"/>
</dbReference>
<dbReference type="RefSeq" id="WP_049036306.1">
    <property type="nucleotide sequence ID" value="NZ_CP073666.1"/>
</dbReference>
<reference evidence="2 3" key="1">
    <citation type="submission" date="2018-01" db="EMBL/GenBank/DDBJ databases">
        <title>Successful Treatment of Persistent Burkholderia cepacia Bacteremia with Ceftazidime-Avibactam.</title>
        <authorList>
            <person name="Tamma P."/>
            <person name="Fan Y."/>
            <person name="Bergman Y."/>
            <person name="Sick-Samuels A."/>
            <person name="Hsu A."/>
            <person name="Timp W."/>
            <person name="Simner P."/>
        </authorList>
    </citation>
    <scope>NUCLEOTIDE SEQUENCE [LARGE SCALE GENOMIC DNA]</scope>
    <source>
        <strain evidence="2 3">170816</strain>
    </source>
</reference>
<comment type="caution">
    <text evidence="2">The sequence shown here is derived from an EMBL/GenBank/DDBJ whole genome shotgun (WGS) entry which is preliminary data.</text>
</comment>
<name>A0A2S5DN43_9BURK</name>
<sequence length="77" mass="8411">MATSWLMVLMVSGSMAIGDGGYKSEALCQRTGTEAVARLDRHEAEVEKANTKVSPGITVQSYRARNWSYQCLPTDKG</sequence>
<dbReference type="AlphaFoldDB" id="A0A2S5DN43"/>
<organism evidence="2 3">
    <name type="scientific">Burkholderia contaminans</name>
    <dbReference type="NCBI Taxonomy" id="488447"/>
    <lineage>
        <taxon>Bacteria</taxon>
        <taxon>Pseudomonadati</taxon>
        <taxon>Pseudomonadota</taxon>
        <taxon>Betaproteobacteria</taxon>
        <taxon>Burkholderiales</taxon>
        <taxon>Burkholderiaceae</taxon>
        <taxon>Burkholderia</taxon>
        <taxon>Burkholderia cepacia complex</taxon>
    </lineage>
</organism>
<evidence type="ECO:0000313" key="3">
    <source>
        <dbReference type="Proteomes" id="UP000238655"/>
    </source>
</evidence>
<dbReference type="EMBL" id="JAUJQS010000047">
    <property type="protein sequence ID" value="MDN7570161.1"/>
    <property type="molecule type" value="Genomic_DNA"/>
</dbReference>
<evidence type="ECO:0000313" key="2">
    <source>
        <dbReference type="EMBL" id="POZ80462.1"/>
    </source>
</evidence>
<reference evidence="1" key="2">
    <citation type="submission" date="2023-07" db="EMBL/GenBank/DDBJ databases">
        <title>A collection of bacterial strains from the Burkholderia cepacia Research Laboratory and Repository.</title>
        <authorList>
            <person name="Lipuma J."/>
            <person name="Spilker T."/>
            <person name="Caverly L."/>
        </authorList>
    </citation>
    <scope>NUCLEOTIDE SEQUENCE</scope>
    <source>
        <strain evidence="1">AU44979</strain>
    </source>
</reference>
<proteinExistence type="predicted"/>
<dbReference type="Proteomes" id="UP001172109">
    <property type="component" value="Unassembled WGS sequence"/>
</dbReference>
<accession>A0A2S5DN43</accession>
<dbReference type="GeneID" id="39468054"/>